<comment type="caution">
    <text evidence="1">The sequence shown here is derived from an EMBL/GenBank/DDBJ whole genome shotgun (WGS) entry which is preliminary data.</text>
</comment>
<dbReference type="Gene3D" id="2.160.20.10">
    <property type="entry name" value="Single-stranded right-handed beta-helix, Pectin lyase-like"/>
    <property type="match status" value="1"/>
</dbReference>
<gene>
    <name evidence="1" type="ORF">LCGC14_2163180</name>
</gene>
<organism evidence="1">
    <name type="scientific">marine sediment metagenome</name>
    <dbReference type="NCBI Taxonomy" id="412755"/>
    <lineage>
        <taxon>unclassified sequences</taxon>
        <taxon>metagenomes</taxon>
        <taxon>ecological metagenomes</taxon>
    </lineage>
</organism>
<reference evidence="1" key="1">
    <citation type="journal article" date="2015" name="Nature">
        <title>Complex archaea that bridge the gap between prokaryotes and eukaryotes.</title>
        <authorList>
            <person name="Spang A."/>
            <person name="Saw J.H."/>
            <person name="Jorgensen S.L."/>
            <person name="Zaremba-Niedzwiedzka K."/>
            <person name="Martijn J."/>
            <person name="Lind A.E."/>
            <person name="van Eijk R."/>
            <person name="Schleper C."/>
            <person name="Guy L."/>
            <person name="Ettema T.J."/>
        </authorList>
    </citation>
    <scope>NUCLEOTIDE SEQUENCE</scope>
</reference>
<dbReference type="InterPro" id="IPR011050">
    <property type="entry name" value="Pectin_lyase_fold/virulence"/>
</dbReference>
<dbReference type="SUPFAM" id="SSF51126">
    <property type="entry name" value="Pectin lyase-like"/>
    <property type="match status" value="1"/>
</dbReference>
<accession>A0A0F9DS80</accession>
<evidence type="ECO:0000313" key="1">
    <source>
        <dbReference type="EMBL" id="KKL64614.1"/>
    </source>
</evidence>
<evidence type="ECO:0008006" key="2">
    <source>
        <dbReference type="Google" id="ProtNLM"/>
    </source>
</evidence>
<name>A0A0F9DS80_9ZZZZ</name>
<dbReference type="InterPro" id="IPR012334">
    <property type="entry name" value="Pectin_lyas_fold"/>
</dbReference>
<dbReference type="EMBL" id="LAZR01027788">
    <property type="protein sequence ID" value="KKL64614.1"/>
    <property type="molecule type" value="Genomic_DNA"/>
</dbReference>
<feature type="non-terminal residue" evidence="1">
    <location>
        <position position="1"/>
    </location>
</feature>
<proteinExistence type="predicted"/>
<dbReference type="AlphaFoldDB" id="A0A0F9DS80"/>
<protein>
    <recommendedName>
        <fullName evidence="2">DUF1565 domain-containing protein</fullName>
    </recommendedName>
</protein>
<sequence length="56" mass="5676">VVYYGLIQDAIDAASPGDIISVAAGTYDEQVNIEKSLTLQGADASSTAISASARTS</sequence>